<keyword evidence="4 6" id="KW-0472">Membrane</keyword>
<dbReference type="PANTHER" id="PTHR37422:SF13">
    <property type="entry name" value="LIPOPOLYSACCHARIDE BIOSYNTHESIS PROTEIN PA4999-RELATED"/>
    <property type="match status" value="1"/>
</dbReference>
<dbReference type="GO" id="GO:0016020">
    <property type="term" value="C:membrane"/>
    <property type="evidence" value="ECO:0007669"/>
    <property type="project" value="UniProtKB-SubCell"/>
</dbReference>
<evidence type="ECO:0000256" key="1">
    <source>
        <dbReference type="ARBA" id="ARBA00004141"/>
    </source>
</evidence>
<accession>A0A9D1CTD9</accession>
<feature type="transmembrane region" description="Helical" evidence="6">
    <location>
        <begin position="59"/>
        <end position="86"/>
    </location>
</feature>
<feature type="transmembrane region" description="Helical" evidence="6">
    <location>
        <begin position="348"/>
        <end position="365"/>
    </location>
</feature>
<dbReference type="EMBL" id="DVFW01000004">
    <property type="protein sequence ID" value="HIQ79762.1"/>
    <property type="molecule type" value="Genomic_DNA"/>
</dbReference>
<keyword evidence="8" id="KW-0436">Ligase</keyword>
<feature type="transmembrane region" description="Helical" evidence="6">
    <location>
        <begin position="163"/>
        <end position="180"/>
    </location>
</feature>
<evidence type="ECO:0000256" key="5">
    <source>
        <dbReference type="SAM" id="MobiDB-lite"/>
    </source>
</evidence>
<name>A0A9D1CTD9_9FIRM</name>
<protein>
    <submittedName>
        <fullName evidence="8">O-antigen ligase family protein</fullName>
    </submittedName>
</protein>
<reference evidence="8" key="1">
    <citation type="submission" date="2020-10" db="EMBL/GenBank/DDBJ databases">
        <authorList>
            <person name="Gilroy R."/>
        </authorList>
    </citation>
    <scope>NUCLEOTIDE SEQUENCE</scope>
    <source>
        <strain evidence="8">ChiSjej1B19-3389</strain>
    </source>
</reference>
<organism evidence="8 9">
    <name type="scientific">Candidatus Scatavimonas merdigallinarum</name>
    <dbReference type="NCBI Taxonomy" id="2840914"/>
    <lineage>
        <taxon>Bacteria</taxon>
        <taxon>Bacillati</taxon>
        <taxon>Bacillota</taxon>
        <taxon>Clostridia</taxon>
        <taxon>Eubacteriales</taxon>
        <taxon>Oscillospiraceae</taxon>
        <taxon>Oscillospiraceae incertae sedis</taxon>
        <taxon>Candidatus Scatavimonas</taxon>
    </lineage>
</organism>
<feature type="transmembrane region" description="Helical" evidence="6">
    <location>
        <begin position="106"/>
        <end position="126"/>
    </location>
</feature>
<feature type="region of interest" description="Disordered" evidence="5">
    <location>
        <begin position="414"/>
        <end position="434"/>
    </location>
</feature>
<dbReference type="AlphaFoldDB" id="A0A9D1CTD9"/>
<evidence type="ECO:0000313" key="9">
    <source>
        <dbReference type="Proteomes" id="UP000886787"/>
    </source>
</evidence>
<feature type="transmembrane region" description="Helical" evidence="6">
    <location>
        <begin position="307"/>
        <end position="327"/>
    </location>
</feature>
<dbReference type="InterPro" id="IPR051533">
    <property type="entry name" value="WaaL-like"/>
</dbReference>
<reference evidence="8" key="2">
    <citation type="journal article" date="2021" name="PeerJ">
        <title>Extensive microbial diversity within the chicken gut microbiome revealed by metagenomics and culture.</title>
        <authorList>
            <person name="Gilroy R."/>
            <person name="Ravi A."/>
            <person name="Getino M."/>
            <person name="Pursley I."/>
            <person name="Horton D.L."/>
            <person name="Alikhan N.F."/>
            <person name="Baker D."/>
            <person name="Gharbi K."/>
            <person name="Hall N."/>
            <person name="Watson M."/>
            <person name="Adriaenssens E.M."/>
            <person name="Foster-Nyarko E."/>
            <person name="Jarju S."/>
            <person name="Secka A."/>
            <person name="Antonio M."/>
            <person name="Oren A."/>
            <person name="Chaudhuri R.R."/>
            <person name="La Ragione R."/>
            <person name="Hildebrand F."/>
            <person name="Pallen M.J."/>
        </authorList>
    </citation>
    <scope>NUCLEOTIDE SEQUENCE</scope>
    <source>
        <strain evidence="8">ChiSjej1B19-3389</strain>
    </source>
</reference>
<feature type="transmembrane region" description="Helical" evidence="6">
    <location>
        <begin position="138"/>
        <end position="157"/>
    </location>
</feature>
<feature type="transmembrane region" description="Helical" evidence="6">
    <location>
        <begin position="192"/>
        <end position="211"/>
    </location>
</feature>
<dbReference type="InterPro" id="IPR007016">
    <property type="entry name" value="O-antigen_ligase-rel_domated"/>
</dbReference>
<feature type="compositionally biased region" description="Acidic residues" evidence="5">
    <location>
        <begin position="420"/>
        <end position="434"/>
    </location>
</feature>
<comment type="caution">
    <text evidence="8">The sequence shown here is derived from an EMBL/GenBank/DDBJ whole genome shotgun (WGS) entry which is preliminary data.</text>
</comment>
<feature type="domain" description="O-antigen ligase-related" evidence="7">
    <location>
        <begin position="147"/>
        <end position="323"/>
    </location>
</feature>
<evidence type="ECO:0000256" key="3">
    <source>
        <dbReference type="ARBA" id="ARBA00022989"/>
    </source>
</evidence>
<feature type="transmembrane region" description="Helical" evidence="6">
    <location>
        <begin position="7"/>
        <end position="23"/>
    </location>
</feature>
<evidence type="ECO:0000313" key="8">
    <source>
        <dbReference type="EMBL" id="HIQ79762.1"/>
    </source>
</evidence>
<gene>
    <name evidence="8" type="ORF">IAD32_00565</name>
</gene>
<evidence type="ECO:0000259" key="7">
    <source>
        <dbReference type="Pfam" id="PF04932"/>
    </source>
</evidence>
<dbReference type="Pfam" id="PF04932">
    <property type="entry name" value="Wzy_C"/>
    <property type="match status" value="1"/>
</dbReference>
<dbReference type="Proteomes" id="UP000886787">
    <property type="component" value="Unassembled WGS sequence"/>
</dbReference>
<feature type="transmembrane region" description="Helical" evidence="6">
    <location>
        <begin position="371"/>
        <end position="392"/>
    </location>
</feature>
<dbReference type="PANTHER" id="PTHR37422">
    <property type="entry name" value="TEICHURONIC ACID BIOSYNTHESIS PROTEIN TUAE"/>
    <property type="match status" value="1"/>
</dbReference>
<sequence>MKYCRWLFLFLVSTFITALIHVADNFWENMLMLAHVVICFFIFYGMHTEKNKKRVRLELFWFCKIMVVVTTLLAIVGIPFVLFNLYGEFMGYSLIVFENRFTGLYTNPNLLGFSSVVAIACCHMLTRKKFLKSIHKKPQSKTLLILCFVCNLLALFLSDSNSSLILLVFYVIFLVCYKIFKWQQTLSFKQAAAKMGKMFLACTGIALVLFASRELLQLGASGITALTTSQLAVIDKEALPEQAQDKQPVSFTHLNENIDSGRIRLFTESAVLIGNYPLFGIGKANLVPYGERYIEGGLHFSDLHNGYLTILVCAGIVGFVIFVSFALHVARHIVKSLFLEKKDLRQTVFPALFAFICAYCAYAILEKTLLYEQTFMVVVFWLFLGYTSCYMLKYDHLEQKIVLDLFGRKESAQADLFDTPTEEENSEEEPEDRL</sequence>
<evidence type="ECO:0000256" key="2">
    <source>
        <dbReference type="ARBA" id="ARBA00022692"/>
    </source>
</evidence>
<comment type="subcellular location">
    <subcellularLocation>
        <location evidence="1">Membrane</location>
        <topology evidence="1">Multi-pass membrane protein</topology>
    </subcellularLocation>
</comment>
<dbReference type="GO" id="GO:0016874">
    <property type="term" value="F:ligase activity"/>
    <property type="evidence" value="ECO:0007669"/>
    <property type="project" value="UniProtKB-KW"/>
</dbReference>
<feature type="transmembrane region" description="Helical" evidence="6">
    <location>
        <begin position="29"/>
        <end position="47"/>
    </location>
</feature>
<evidence type="ECO:0000256" key="6">
    <source>
        <dbReference type="SAM" id="Phobius"/>
    </source>
</evidence>
<keyword evidence="3 6" id="KW-1133">Transmembrane helix</keyword>
<proteinExistence type="predicted"/>
<keyword evidence="2 6" id="KW-0812">Transmembrane</keyword>
<evidence type="ECO:0000256" key="4">
    <source>
        <dbReference type="ARBA" id="ARBA00023136"/>
    </source>
</evidence>